<dbReference type="InterPro" id="IPR021251">
    <property type="entry name" value="DUF2793"/>
</dbReference>
<dbReference type="Pfam" id="PF10983">
    <property type="entry name" value="DUF2793"/>
    <property type="match status" value="1"/>
</dbReference>
<reference evidence="1" key="1">
    <citation type="submission" date="2023-03" db="EMBL/GenBank/DDBJ databases">
        <title>Multiphase analysis and comparison of six strains from genera Psychromarinibacter, Lutimaribacter, and Maritimibacter, including a novel species: Psychromarinibacter sediminicola sp. nov.</title>
        <authorList>
            <person name="Wang Y.-H."/>
            <person name="Ye M.-Q."/>
            <person name="Du Z.-J."/>
        </authorList>
    </citation>
    <scope>NUCLEOTIDE SEQUENCE</scope>
    <source>
        <strain evidence="1">C21-152</strain>
    </source>
</reference>
<name>A0AAE3NN10_9RHOB</name>
<dbReference type="AlphaFoldDB" id="A0AAE3NN10"/>
<sequence length="236" mass="24523">MSETMQLALPLLQPAQAQKHVTVNEALVRLDGLTHLTLQSVDTVTPPVAAEDGAAYWVPLGGVNAWDGHAGEVAIWSNGGWVFVQPQTGWRGWIADRHAPALFDGAGWAENGVAASVNRAVSAMTVLEFDHVVSAGASSTTGVVIPKYAMVFAVTARIKAAFSGTLSGWDFGVAGATNRYGSGLGLAQGSWVSGITGQPVTYYSDAPLVLTANGGDFSGGELRVAVHFFSATPPEV</sequence>
<keyword evidence="2" id="KW-1185">Reference proteome</keyword>
<protein>
    <submittedName>
        <fullName evidence="1">DUF2793 domain-containing protein</fullName>
    </submittedName>
</protein>
<evidence type="ECO:0000313" key="1">
    <source>
        <dbReference type="EMBL" id="MDF0600933.1"/>
    </source>
</evidence>
<proteinExistence type="predicted"/>
<dbReference type="EMBL" id="JARGYC010000019">
    <property type="protein sequence ID" value="MDF0600933.1"/>
    <property type="molecule type" value="Genomic_DNA"/>
</dbReference>
<organism evidence="1 2">
    <name type="scientific">Psychromarinibacter sediminicola</name>
    <dbReference type="NCBI Taxonomy" id="3033385"/>
    <lineage>
        <taxon>Bacteria</taxon>
        <taxon>Pseudomonadati</taxon>
        <taxon>Pseudomonadota</taxon>
        <taxon>Alphaproteobacteria</taxon>
        <taxon>Rhodobacterales</taxon>
        <taxon>Paracoccaceae</taxon>
        <taxon>Psychromarinibacter</taxon>
    </lineage>
</organism>
<dbReference type="Proteomes" id="UP001220964">
    <property type="component" value="Unassembled WGS sequence"/>
</dbReference>
<dbReference type="RefSeq" id="WP_275567074.1">
    <property type="nucleotide sequence ID" value="NZ_JARGYC010000019.1"/>
</dbReference>
<accession>A0AAE3NN10</accession>
<comment type="caution">
    <text evidence="1">The sequence shown here is derived from an EMBL/GenBank/DDBJ whole genome shotgun (WGS) entry which is preliminary data.</text>
</comment>
<evidence type="ECO:0000313" key="2">
    <source>
        <dbReference type="Proteomes" id="UP001220964"/>
    </source>
</evidence>
<gene>
    <name evidence="1" type="ORF">P1J78_09335</name>
</gene>